<comment type="caution">
    <text evidence="1">The sequence shown here is derived from an EMBL/GenBank/DDBJ whole genome shotgun (WGS) entry which is preliminary data.</text>
</comment>
<protein>
    <submittedName>
        <fullName evidence="1">Uncharacterized protein</fullName>
    </submittedName>
</protein>
<keyword evidence="2" id="KW-1185">Reference proteome</keyword>
<dbReference type="Proteomes" id="UP000887458">
    <property type="component" value="Unassembled WGS sequence"/>
</dbReference>
<sequence>MFSNSSLRPDSNMLNNINIVVISFRQFYVALEIYTTKTILIWKIKFMIKESSSPKYYRDSNI</sequence>
<gene>
    <name evidence="1" type="ORF">DERP_008102</name>
</gene>
<organism evidence="1 2">
    <name type="scientific">Dermatophagoides pteronyssinus</name>
    <name type="common">European house dust mite</name>
    <dbReference type="NCBI Taxonomy" id="6956"/>
    <lineage>
        <taxon>Eukaryota</taxon>
        <taxon>Metazoa</taxon>
        <taxon>Ecdysozoa</taxon>
        <taxon>Arthropoda</taxon>
        <taxon>Chelicerata</taxon>
        <taxon>Arachnida</taxon>
        <taxon>Acari</taxon>
        <taxon>Acariformes</taxon>
        <taxon>Sarcoptiformes</taxon>
        <taxon>Astigmata</taxon>
        <taxon>Psoroptidia</taxon>
        <taxon>Analgoidea</taxon>
        <taxon>Pyroglyphidae</taxon>
        <taxon>Dermatophagoidinae</taxon>
        <taxon>Dermatophagoides</taxon>
    </lineage>
</organism>
<reference evidence="1 2" key="1">
    <citation type="journal article" date="2018" name="J. Allergy Clin. Immunol.">
        <title>High-quality assembly of Dermatophagoides pteronyssinus genome and transcriptome reveals a wide range of novel allergens.</title>
        <authorList>
            <person name="Liu X.Y."/>
            <person name="Yang K.Y."/>
            <person name="Wang M.Q."/>
            <person name="Kwok J.S."/>
            <person name="Zeng X."/>
            <person name="Yang Z."/>
            <person name="Xiao X.J."/>
            <person name="Lau C.P."/>
            <person name="Li Y."/>
            <person name="Huang Z.M."/>
            <person name="Ba J.G."/>
            <person name="Yim A.K."/>
            <person name="Ouyang C.Y."/>
            <person name="Ngai S.M."/>
            <person name="Chan T.F."/>
            <person name="Leung E.L."/>
            <person name="Liu L."/>
            <person name="Liu Z.G."/>
            <person name="Tsui S.K."/>
        </authorList>
    </citation>
    <scope>NUCLEOTIDE SEQUENCE [LARGE SCALE GENOMIC DNA]</scope>
    <source>
        <strain evidence="1">Derp</strain>
    </source>
</reference>
<name>A0ABQ8JJQ8_DERPT</name>
<proteinExistence type="predicted"/>
<evidence type="ECO:0000313" key="2">
    <source>
        <dbReference type="Proteomes" id="UP000887458"/>
    </source>
</evidence>
<accession>A0ABQ8JJQ8</accession>
<evidence type="ECO:0000313" key="1">
    <source>
        <dbReference type="EMBL" id="KAH9422839.1"/>
    </source>
</evidence>
<dbReference type="EMBL" id="NJHN03000035">
    <property type="protein sequence ID" value="KAH9422839.1"/>
    <property type="molecule type" value="Genomic_DNA"/>
</dbReference>
<reference evidence="1 2" key="2">
    <citation type="journal article" date="2022" name="Mol. Biol. Evol.">
        <title>Comparative Genomics Reveals Insights into the Divergent Evolution of Astigmatic Mites and Household Pest Adaptations.</title>
        <authorList>
            <person name="Xiong Q."/>
            <person name="Wan A.T."/>
            <person name="Liu X."/>
            <person name="Fung C.S."/>
            <person name="Xiao X."/>
            <person name="Malainual N."/>
            <person name="Hou J."/>
            <person name="Wang L."/>
            <person name="Wang M."/>
            <person name="Yang K.Y."/>
            <person name="Cui Y."/>
            <person name="Leung E.L."/>
            <person name="Nong W."/>
            <person name="Shin S.K."/>
            <person name="Au S.W."/>
            <person name="Jeong K.Y."/>
            <person name="Chew F.T."/>
            <person name="Hui J.H."/>
            <person name="Leung T.F."/>
            <person name="Tungtrongchitr A."/>
            <person name="Zhong N."/>
            <person name="Liu Z."/>
            <person name="Tsui S.K."/>
        </authorList>
    </citation>
    <scope>NUCLEOTIDE SEQUENCE [LARGE SCALE GENOMIC DNA]</scope>
    <source>
        <strain evidence="1">Derp</strain>
    </source>
</reference>